<dbReference type="InterPro" id="IPR036388">
    <property type="entry name" value="WH-like_DNA-bd_sf"/>
</dbReference>
<dbReference type="InterPro" id="IPR036390">
    <property type="entry name" value="WH_DNA-bd_sf"/>
</dbReference>
<dbReference type="EMBL" id="JACRSZ010000005">
    <property type="protein sequence ID" value="MBC8572722.1"/>
    <property type="molecule type" value="Genomic_DNA"/>
</dbReference>
<dbReference type="Proteomes" id="UP000657421">
    <property type="component" value="Unassembled WGS sequence"/>
</dbReference>
<dbReference type="PANTHER" id="PTHR30126">
    <property type="entry name" value="HTH-TYPE TRANSCRIPTIONAL REGULATOR"/>
    <property type="match status" value="1"/>
</dbReference>
<dbReference type="RefSeq" id="WP_249307751.1">
    <property type="nucleotide sequence ID" value="NZ_JACRSZ010000005.1"/>
</dbReference>
<dbReference type="PRINTS" id="PR00039">
    <property type="entry name" value="HTHLYSR"/>
</dbReference>
<keyword evidence="4" id="KW-0804">Transcription</keyword>
<dbReference type="Gene3D" id="1.10.10.10">
    <property type="entry name" value="Winged helix-like DNA-binding domain superfamily/Winged helix DNA-binding domain"/>
    <property type="match status" value="1"/>
</dbReference>
<evidence type="ECO:0000313" key="7">
    <source>
        <dbReference type="Proteomes" id="UP000657421"/>
    </source>
</evidence>
<dbReference type="Pfam" id="PF00126">
    <property type="entry name" value="HTH_1"/>
    <property type="match status" value="1"/>
</dbReference>
<organism evidence="6 7">
    <name type="scientific">Jingyaoa shaoxingensis</name>
    <dbReference type="NCBI Taxonomy" id="2763671"/>
    <lineage>
        <taxon>Bacteria</taxon>
        <taxon>Bacillati</taxon>
        <taxon>Bacillota</taxon>
        <taxon>Clostridia</taxon>
        <taxon>Lachnospirales</taxon>
        <taxon>Lachnospiraceae</taxon>
        <taxon>Jingyaoa</taxon>
    </lineage>
</organism>
<proteinExistence type="inferred from homology"/>
<dbReference type="PROSITE" id="PS50931">
    <property type="entry name" value="HTH_LYSR"/>
    <property type="match status" value="1"/>
</dbReference>
<reference evidence="6 7" key="1">
    <citation type="submission" date="2020-08" db="EMBL/GenBank/DDBJ databases">
        <title>Genome public.</title>
        <authorList>
            <person name="Liu C."/>
            <person name="Sun Q."/>
        </authorList>
    </citation>
    <scope>NUCLEOTIDE SEQUENCE [LARGE SCALE GENOMIC DNA]</scope>
    <source>
        <strain evidence="6 7">NSJ-46</strain>
    </source>
</reference>
<keyword evidence="7" id="KW-1185">Reference proteome</keyword>
<dbReference type="SUPFAM" id="SSF46785">
    <property type="entry name" value="Winged helix' DNA-binding domain"/>
    <property type="match status" value="1"/>
</dbReference>
<evidence type="ECO:0000256" key="1">
    <source>
        <dbReference type="ARBA" id="ARBA00009437"/>
    </source>
</evidence>
<gene>
    <name evidence="6" type="ORF">H8716_06435</name>
</gene>
<name>A0ABR7N8J9_9FIRM</name>
<evidence type="ECO:0000256" key="2">
    <source>
        <dbReference type="ARBA" id="ARBA00023015"/>
    </source>
</evidence>
<evidence type="ECO:0000259" key="5">
    <source>
        <dbReference type="PROSITE" id="PS50931"/>
    </source>
</evidence>
<comment type="caution">
    <text evidence="6">The sequence shown here is derived from an EMBL/GenBank/DDBJ whole genome shotgun (WGS) entry which is preliminary data.</text>
</comment>
<dbReference type="PANTHER" id="PTHR30126:SF40">
    <property type="entry name" value="HTH-TYPE TRANSCRIPTIONAL REGULATOR GLTR"/>
    <property type="match status" value="1"/>
</dbReference>
<keyword evidence="2" id="KW-0805">Transcription regulation</keyword>
<keyword evidence="3" id="KW-0238">DNA-binding</keyword>
<evidence type="ECO:0000256" key="4">
    <source>
        <dbReference type="ARBA" id="ARBA00023163"/>
    </source>
</evidence>
<dbReference type="InterPro" id="IPR000847">
    <property type="entry name" value="LysR_HTH_N"/>
</dbReference>
<evidence type="ECO:0000313" key="6">
    <source>
        <dbReference type="EMBL" id="MBC8572722.1"/>
    </source>
</evidence>
<comment type="similarity">
    <text evidence="1">Belongs to the LysR transcriptional regulatory family.</text>
</comment>
<evidence type="ECO:0000256" key="3">
    <source>
        <dbReference type="ARBA" id="ARBA00023125"/>
    </source>
</evidence>
<feature type="domain" description="HTH lysR-type" evidence="5">
    <location>
        <begin position="1"/>
        <end position="58"/>
    </location>
</feature>
<accession>A0ABR7N8J9</accession>
<sequence length="295" mass="34457">MELRQLQCMVICAQTKSFSKAASMLFTSQSNVSKTIAALEKELGKKIFERRRHGIELTAKGEQIYKYALSMVECSTKILDCAEEDATEELRVSFQPSSWFANTFCEYYIQESAGEKYNIISAPAEEIIRRIIANQDQLGFAYFEDSQLDKLKKMFPENHIGYYTLKRTKTVLYCRDKAYHEKRNEISLVQGVEDYYSGISLWKEQKESEEERRKLQVKVTTNSDYIMQAMLQNTDLGNISPDGLSHSDKFINHDTMQLEKQEQSVQFICIFRNDQKMERLPKKFLTFIKNYVMES</sequence>
<protein>
    <submittedName>
        <fullName evidence="6">LysR family transcriptional regulator</fullName>
    </submittedName>
</protein>